<evidence type="ECO:0000313" key="2">
    <source>
        <dbReference type="EMBL" id="GAU97981.1"/>
    </source>
</evidence>
<dbReference type="InterPro" id="IPR036291">
    <property type="entry name" value="NAD(P)-bd_dom_sf"/>
</dbReference>
<evidence type="ECO:0000256" key="1">
    <source>
        <dbReference type="SAM" id="Phobius"/>
    </source>
</evidence>
<keyword evidence="1" id="KW-0472">Membrane</keyword>
<proteinExistence type="predicted"/>
<dbReference type="InterPro" id="IPR002347">
    <property type="entry name" value="SDR_fam"/>
</dbReference>
<dbReference type="GO" id="GO:0005789">
    <property type="term" value="C:endoplasmic reticulum membrane"/>
    <property type="evidence" value="ECO:0007669"/>
    <property type="project" value="TreeGrafter"/>
</dbReference>
<comment type="caution">
    <text evidence="2">The sequence shown here is derived from an EMBL/GenBank/DDBJ whole genome shotgun (WGS) entry which is preliminary data.</text>
</comment>
<evidence type="ECO:0000313" key="3">
    <source>
        <dbReference type="Proteomes" id="UP000186922"/>
    </source>
</evidence>
<accession>A0A1D1V8F5</accession>
<dbReference type="GO" id="GO:0000253">
    <property type="term" value="F:3-beta-hydroxysteroid 3-dehydrogenase (NADP+) activity"/>
    <property type="evidence" value="ECO:0007669"/>
    <property type="project" value="TreeGrafter"/>
</dbReference>
<dbReference type="STRING" id="947166.A0A1D1V8F5"/>
<dbReference type="PRINTS" id="PR00081">
    <property type="entry name" value="GDHRDH"/>
</dbReference>
<dbReference type="PANTHER" id="PTHR44442">
    <property type="entry name" value="3-KETO-STEROID REDUCTASE"/>
    <property type="match status" value="1"/>
</dbReference>
<dbReference type="SUPFAM" id="SSF51735">
    <property type="entry name" value="NAD(P)-binding Rossmann-fold domains"/>
    <property type="match status" value="1"/>
</dbReference>
<reference evidence="2 3" key="1">
    <citation type="journal article" date="2016" name="Nat. Commun.">
        <title>Extremotolerant tardigrade genome and improved radiotolerance of human cultured cells by tardigrade-unique protein.</title>
        <authorList>
            <person name="Hashimoto T."/>
            <person name="Horikawa D.D."/>
            <person name="Saito Y."/>
            <person name="Kuwahara H."/>
            <person name="Kozuka-Hata H."/>
            <person name="Shin-I T."/>
            <person name="Minakuchi Y."/>
            <person name="Ohishi K."/>
            <person name="Motoyama A."/>
            <person name="Aizu T."/>
            <person name="Enomoto A."/>
            <person name="Kondo K."/>
            <person name="Tanaka S."/>
            <person name="Hara Y."/>
            <person name="Koshikawa S."/>
            <person name="Sagara H."/>
            <person name="Miura T."/>
            <person name="Yokobori S."/>
            <person name="Miyagawa K."/>
            <person name="Suzuki Y."/>
            <person name="Kubo T."/>
            <person name="Oyama M."/>
            <person name="Kohara Y."/>
            <person name="Fujiyama A."/>
            <person name="Arakawa K."/>
            <person name="Katayama T."/>
            <person name="Toyoda A."/>
            <person name="Kunieda T."/>
        </authorList>
    </citation>
    <scope>NUCLEOTIDE SEQUENCE [LARGE SCALE GENOMIC DNA]</scope>
    <source>
        <strain evidence="2 3">YOKOZUNA-1</strain>
    </source>
</reference>
<keyword evidence="3" id="KW-1185">Reference proteome</keyword>
<keyword evidence="1" id="KW-0812">Transmembrane</keyword>
<dbReference type="Gene3D" id="3.40.50.720">
    <property type="entry name" value="NAD(P)-binding Rossmann-like Domain"/>
    <property type="match status" value="1"/>
</dbReference>
<dbReference type="PANTHER" id="PTHR44442:SF1">
    <property type="entry name" value="3-KETO-STEROID REDUCTASE_17-BETA-HYDROXYSTEROID DEHYDROGENASE 7"/>
    <property type="match status" value="1"/>
</dbReference>
<evidence type="ECO:0008006" key="4">
    <source>
        <dbReference type="Google" id="ProtNLM"/>
    </source>
</evidence>
<keyword evidence="1" id="KW-1133">Transmembrane helix</keyword>
<protein>
    <recommendedName>
        <fullName evidence="4">3-keto-steroid reductase</fullName>
    </recommendedName>
</protein>
<feature type="transmembrane region" description="Helical" evidence="1">
    <location>
        <begin position="232"/>
        <end position="257"/>
    </location>
</feature>
<dbReference type="EMBL" id="BDGG01000004">
    <property type="protein sequence ID" value="GAU97981.1"/>
    <property type="molecule type" value="Genomic_DNA"/>
</dbReference>
<sequence length="336" mass="37948">MDSAGKVALITGCTSGIGLGLAEKLVKEHRHLHICLSGRNEEKLKSVLSVLKLKYPNSNLSMLVLDVSDSKSVLNAVREIRNRFNRLDFIFLNAGMMPETRINWMNVVKGLFNGKIIHMFLTGDGMLEALPEKKTRDGLSLTFATNVFGHFVLVSELQDILGRTAAGDYTHLIWTSSSSANSLNCFDKSDVMCLNGKQSYASSKYCMDALSISLNENWNSKGIYSSVVCPGVVWSSMTGALLPAWVWYLMMPLFFLLRVFIRNLTLTLDAATSGLVWLTHQQPESLDYHQKIYTRASWFGSYLDFHKIKVEEETKNDIWKQMSQLRSRITQRLKNV</sequence>
<name>A0A1D1V8F5_RAMVA</name>
<dbReference type="Proteomes" id="UP000186922">
    <property type="component" value="Unassembled WGS sequence"/>
</dbReference>
<dbReference type="GO" id="GO:0006695">
    <property type="term" value="P:cholesterol biosynthetic process"/>
    <property type="evidence" value="ECO:0007669"/>
    <property type="project" value="TreeGrafter"/>
</dbReference>
<dbReference type="OrthoDB" id="9989144at2759"/>
<gene>
    <name evidence="2" type="primary">RvY_09191-1</name>
    <name evidence="2" type="synonym">RvY_09191.1</name>
    <name evidence="2" type="ORF">RvY_09191</name>
</gene>
<dbReference type="InterPro" id="IPR052834">
    <property type="entry name" value="3KSR/17beta-HSD"/>
</dbReference>
<organism evidence="2 3">
    <name type="scientific">Ramazzottius varieornatus</name>
    <name type="common">Water bear</name>
    <name type="synonym">Tardigrade</name>
    <dbReference type="NCBI Taxonomy" id="947166"/>
    <lineage>
        <taxon>Eukaryota</taxon>
        <taxon>Metazoa</taxon>
        <taxon>Ecdysozoa</taxon>
        <taxon>Tardigrada</taxon>
        <taxon>Eutardigrada</taxon>
        <taxon>Parachela</taxon>
        <taxon>Hypsibioidea</taxon>
        <taxon>Ramazzottiidae</taxon>
        <taxon>Ramazzottius</taxon>
    </lineage>
</organism>
<dbReference type="AlphaFoldDB" id="A0A1D1V8F5"/>
<dbReference type="Pfam" id="PF00106">
    <property type="entry name" value="adh_short"/>
    <property type="match status" value="1"/>
</dbReference>